<dbReference type="Gene3D" id="3.40.50.300">
    <property type="entry name" value="P-loop containing nucleotide triphosphate hydrolases"/>
    <property type="match status" value="1"/>
</dbReference>
<dbReference type="InterPro" id="IPR038718">
    <property type="entry name" value="SNF2-like_sf"/>
</dbReference>
<keyword evidence="8" id="KW-1185">Reference proteome</keyword>
<feature type="coiled-coil region" evidence="4">
    <location>
        <begin position="2100"/>
        <end position="2127"/>
    </location>
</feature>
<evidence type="ECO:0000313" key="7">
    <source>
        <dbReference type="EMBL" id="KAF2747169.1"/>
    </source>
</evidence>
<dbReference type="CDD" id="cd18793">
    <property type="entry name" value="SF2_C_SNF"/>
    <property type="match status" value="1"/>
</dbReference>
<feature type="region of interest" description="Disordered" evidence="5">
    <location>
        <begin position="2190"/>
        <end position="2237"/>
    </location>
</feature>
<feature type="domain" description="Helicase C-terminal" evidence="6">
    <location>
        <begin position="1653"/>
        <end position="1807"/>
    </location>
</feature>
<dbReference type="PROSITE" id="PS51194">
    <property type="entry name" value="HELICASE_CTER"/>
    <property type="match status" value="1"/>
</dbReference>
<feature type="region of interest" description="Disordered" evidence="5">
    <location>
        <begin position="1994"/>
        <end position="2041"/>
    </location>
</feature>
<keyword evidence="2" id="KW-0378">Hydrolase</keyword>
<name>A0A6A6VBT1_9PLEO</name>
<dbReference type="GO" id="GO:0008094">
    <property type="term" value="F:ATP-dependent activity, acting on DNA"/>
    <property type="evidence" value="ECO:0007669"/>
    <property type="project" value="TreeGrafter"/>
</dbReference>
<keyword evidence="4" id="KW-0175">Coiled coil</keyword>
<dbReference type="Pfam" id="PF00176">
    <property type="entry name" value="SNF2-rel_dom"/>
    <property type="match status" value="1"/>
</dbReference>
<dbReference type="Gene3D" id="3.40.50.10810">
    <property type="entry name" value="Tandem AAA-ATPase domain"/>
    <property type="match status" value="1"/>
</dbReference>
<dbReference type="EMBL" id="MU006574">
    <property type="protein sequence ID" value="KAF2747169.1"/>
    <property type="molecule type" value="Genomic_DNA"/>
</dbReference>
<protein>
    <recommendedName>
        <fullName evidence="6">Helicase C-terminal domain-containing protein</fullName>
    </recommendedName>
</protein>
<organism evidence="7 8">
    <name type="scientific">Sporormia fimetaria CBS 119925</name>
    <dbReference type="NCBI Taxonomy" id="1340428"/>
    <lineage>
        <taxon>Eukaryota</taxon>
        <taxon>Fungi</taxon>
        <taxon>Dikarya</taxon>
        <taxon>Ascomycota</taxon>
        <taxon>Pezizomycotina</taxon>
        <taxon>Dothideomycetes</taxon>
        <taxon>Pleosporomycetidae</taxon>
        <taxon>Pleosporales</taxon>
        <taxon>Sporormiaceae</taxon>
        <taxon>Sporormia</taxon>
    </lineage>
</organism>
<evidence type="ECO:0000313" key="8">
    <source>
        <dbReference type="Proteomes" id="UP000799440"/>
    </source>
</evidence>
<dbReference type="InterPro" id="IPR049730">
    <property type="entry name" value="SNF2/RAD54-like_C"/>
</dbReference>
<dbReference type="Pfam" id="PF00271">
    <property type="entry name" value="Helicase_C"/>
    <property type="match status" value="1"/>
</dbReference>
<dbReference type="InterPro" id="IPR001650">
    <property type="entry name" value="Helicase_C-like"/>
</dbReference>
<dbReference type="PANTHER" id="PTHR45626">
    <property type="entry name" value="TRANSCRIPTION TERMINATION FACTOR 2-RELATED"/>
    <property type="match status" value="1"/>
</dbReference>
<evidence type="ECO:0000256" key="1">
    <source>
        <dbReference type="ARBA" id="ARBA00022741"/>
    </source>
</evidence>
<dbReference type="InterPro" id="IPR027417">
    <property type="entry name" value="P-loop_NTPase"/>
</dbReference>
<dbReference type="Gene3D" id="3.40.50.150">
    <property type="entry name" value="Vaccinia Virus protein VP39"/>
    <property type="match status" value="1"/>
</dbReference>
<feature type="compositionally biased region" description="Basic and acidic residues" evidence="5">
    <location>
        <begin position="2001"/>
        <end position="2012"/>
    </location>
</feature>
<feature type="region of interest" description="Disordered" evidence="5">
    <location>
        <begin position="1895"/>
        <end position="1973"/>
    </location>
</feature>
<dbReference type="GO" id="GO:0005634">
    <property type="term" value="C:nucleus"/>
    <property type="evidence" value="ECO:0007669"/>
    <property type="project" value="TreeGrafter"/>
</dbReference>
<gene>
    <name evidence="7" type="ORF">M011DRAFT_494638</name>
</gene>
<evidence type="ECO:0000256" key="4">
    <source>
        <dbReference type="SAM" id="Coils"/>
    </source>
</evidence>
<dbReference type="Proteomes" id="UP000799440">
    <property type="component" value="Unassembled WGS sequence"/>
</dbReference>
<dbReference type="PANTHER" id="PTHR45626:SF26">
    <property type="entry name" value="FAMILY HELICASE, PUTATIVE (AFU_ORTHOLOGUE AFUA_2G09120)-RELATED"/>
    <property type="match status" value="1"/>
</dbReference>
<evidence type="ECO:0000259" key="6">
    <source>
        <dbReference type="PROSITE" id="PS51194"/>
    </source>
</evidence>
<dbReference type="InterPro" id="IPR000330">
    <property type="entry name" value="SNF2_N"/>
</dbReference>
<proteinExistence type="predicted"/>
<dbReference type="OrthoDB" id="423221at2759"/>
<evidence type="ECO:0000256" key="3">
    <source>
        <dbReference type="ARBA" id="ARBA00022840"/>
    </source>
</evidence>
<dbReference type="GO" id="GO:0005524">
    <property type="term" value="F:ATP binding"/>
    <property type="evidence" value="ECO:0007669"/>
    <property type="project" value="UniProtKB-KW"/>
</dbReference>
<feature type="compositionally biased region" description="Acidic residues" evidence="5">
    <location>
        <begin position="1934"/>
        <end position="1944"/>
    </location>
</feature>
<sequence length="2237" mass="251851">MKLNVGKIDRSLPPLDNIEDIFAHMASKALEFGLGDVIDQLNGQALNVATMCSGTESPLIATQLLRNKLEEAGAKTINVCHLFSAEIDPMKQGFIERNFQPNIWSRDVMELIAKGTIAATTAYGAKVRIPGKLFLLIAGFVCKDLSSLNSYKKTLEEGGETGDTWRATYAYAERFRPSIVLLENVGIRYECAWVYCDTKDYYLPQTRQRMYMIAVDRDQYGKDAAKVVAKCKTVMLKLQRPASSPFDAFLSSSDDPYVYAARASESDWAMCKLRYDHIRANKRLGTKNPITQASENGSIRPPDVANMKWYRKQSTRVYDAIDIAHLQAAADGYDSQYKMMVWDVSQNVDRFTSATAIVPCITPSGCDFVTNKQTALSGEQLLLLQGMSNSKLLFARETEKDRQDLAGNAMSTTVIGASIIAPLVSGKKMLGRTKAEAAGKSAALLEAPAVNLVTPKTMDARTLEPPRPDDLEIEDLRNDARRSSRMCNCEGPRHVSKYPVRVCRDCGHTACSSHAGNPKHFYADATVPPASRMRPADFESKWRPRLPVQLRIASFPDLEKLAPDLTSTKAQAQWQAFLTQTKEAIVDTTPLYLTKFQREEQGWIVGYEAVHVRLELRIQDELRWYLFLKCPPTVAANNAPRKTLSHPLARALVKDSLLQPKWELHIPHAGVSSIRLLGSSQQTKSWRNRLGLLDYRNETVPSSIEVRSEDTIGQLNGTFTLLPHCGTAMSSLYKRERNDGDAVYLFFDPDPVEDVKSDTFVFAADFNQLSYGQARVTFAKLDPSLRPWNLLKGKSADINVATVGRWTSANITLSAAPTRVEVRLPSARQLTESYHGDCTQAITMLDVNIPTLLPVKQYADYSWALEHARREPLFTNWTLYGRDCSGPSCSCAPDPPQTLWHVDEKGGPHAYEDRLAASQFERSLKMRPPIITVRADSQRSGKTHIRVGLNVASLVHRAKNRLRRFAQCDTSWRLVTSHTDVAQEKFKNFSLPDNSQDEEFSGKLALRHPLEGSQKRSLIWMRKQETGIKVTVTEVEEAIHAELGWRAEARAQAEVTIRGGILADLPSFGKTVTTIGLIESEFAENKAETLVKTNAQSNPGGLVDVAATLIVCPSHLVKQWSDEFLLFLGKQKYNDYGIRAISKLSQLSNLTIKDIQVSRVIIVSWTLLANNNYVDILARFGAVPEPTTLKGRAYDAWLDYVVGQLPERVAELKSKGPVAFDAAVDDTIKARLQNDNFKAIVPLKVLHGSAYQAHKKKQTMEKKTASASKKKNAIQKKCPLLQMFSFNRVNSAAFAAAKRISGHKRWLLSGTLPLTSFSDLEQRIADEQTDVENFMNRTETHSYRWHQDRHERAQDFLDRFARQNEPCLKHIKCTELLRPIELDVAHYTVYLELSQHLTRRTCKTNRLHESLENSSTAEEALVRSALKFKTDRDAESALNVLLKKRRDQIDSTKRELIKLMAPVERWQPGNGPSAGVKNTTKFKDGYKSGNKDLGDSKANQFVRDAILEAEAAPKRGEKKVTAGQPLSKEDMKRLTSNLGILAMKLRVRLRSLRFVESIETLLPGLGKERPEKYLCDSPDCSGCQISELHLVSECGHRACEKCLQTRSDTEACVDKDCRVYVRSANLIKATSLVACQGEPTHIHRNSFGAKLDAIAQLLQTAVSKDDQALIFMPSDDTIEIMEDVLGSHNISYLSVSEKTSNPDVIMEEFQKPGCAKKVLILNMDSETASGTNLVNANHVIFVSPLLAESQYKYEFAMNHAIARCRRYRQKKKVFIYHFAALRTIDVDILQHRHKRVDAIYTSEKEEAAGAKRQAAAEKSTRKEKTIFVENTAGEMALVPISWLEDDTKRDALGVPEGDNYKACAHPRGIHHTGLADYFLEPRPLPQFHFEDEDYTEPFTNPAAPIRNPRHTHFATGTRPIPILRGGSGGRDIDSSDDDDDDDDGSASLSETPESWRPQSHLTDAGPSRTRDQDVTMGGYAETIFSLDVEEVPSDVAQRAHSRSEHENNDRLPRISSDQETNTQHQHHYECSVSPSPFSTPPSPLLTHNAHASTLLSRELALQDAHLALLARESELEHQQHLLMNSSQELLLRERDHVLRLQRLDARERRLRRQLADLRRQEAEFQVRQDAFARMQEVWNQGRGYESGDWNEYFGGLDEGFARIRVVRQREEEREEEERERREGLLLERERGRDERDGRRTRRSRRNAISEGEGERANGVLRPRLVEVEEESDWDEGA</sequence>
<dbReference type="GO" id="GO:0006281">
    <property type="term" value="P:DNA repair"/>
    <property type="evidence" value="ECO:0007669"/>
    <property type="project" value="TreeGrafter"/>
</dbReference>
<evidence type="ECO:0000256" key="5">
    <source>
        <dbReference type="SAM" id="MobiDB-lite"/>
    </source>
</evidence>
<keyword evidence="3" id="KW-0067">ATP-binding</keyword>
<dbReference type="SUPFAM" id="SSF52540">
    <property type="entry name" value="P-loop containing nucleoside triphosphate hydrolases"/>
    <property type="match status" value="2"/>
</dbReference>
<keyword evidence="1" id="KW-0547">Nucleotide-binding</keyword>
<reference evidence="7" key="1">
    <citation type="journal article" date="2020" name="Stud. Mycol.">
        <title>101 Dothideomycetes genomes: a test case for predicting lifestyles and emergence of pathogens.</title>
        <authorList>
            <person name="Haridas S."/>
            <person name="Albert R."/>
            <person name="Binder M."/>
            <person name="Bloem J."/>
            <person name="Labutti K."/>
            <person name="Salamov A."/>
            <person name="Andreopoulos B."/>
            <person name="Baker S."/>
            <person name="Barry K."/>
            <person name="Bills G."/>
            <person name="Bluhm B."/>
            <person name="Cannon C."/>
            <person name="Castanera R."/>
            <person name="Culley D."/>
            <person name="Daum C."/>
            <person name="Ezra D."/>
            <person name="Gonzalez J."/>
            <person name="Henrissat B."/>
            <person name="Kuo A."/>
            <person name="Liang C."/>
            <person name="Lipzen A."/>
            <person name="Lutzoni F."/>
            <person name="Magnuson J."/>
            <person name="Mondo S."/>
            <person name="Nolan M."/>
            <person name="Ohm R."/>
            <person name="Pangilinan J."/>
            <person name="Park H.-J."/>
            <person name="Ramirez L."/>
            <person name="Alfaro M."/>
            <person name="Sun H."/>
            <person name="Tritt A."/>
            <person name="Yoshinaga Y."/>
            <person name="Zwiers L.-H."/>
            <person name="Turgeon B."/>
            <person name="Goodwin S."/>
            <person name="Spatafora J."/>
            <person name="Crous P."/>
            <person name="Grigoriev I."/>
        </authorList>
    </citation>
    <scope>NUCLEOTIDE SEQUENCE</scope>
    <source>
        <strain evidence="7">CBS 119925</strain>
    </source>
</reference>
<dbReference type="InterPro" id="IPR050628">
    <property type="entry name" value="SNF2_RAD54_helicase_TF"/>
</dbReference>
<dbReference type="InterPro" id="IPR029063">
    <property type="entry name" value="SAM-dependent_MTases_sf"/>
</dbReference>
<dbReference type="GO" id="GO:0016787">
    <property type="term" value="F:hydrolase activity"/>
    <property type="evidence" value="ECO:0007669"/>
    <property type="project" value="UniProtKB-KW"/>
</dbReference>
<feature type="compositionally biased region" description="Acidic residues" evidence="5">
    <location>
        <begin position="2227"/>
        <end position="2237"/>
    </location>
</feature>
<dbReference type="SUPFAM" id="SSF53335">
    <property type="entry name" value="S-adenosyl-L-methionine-dependent methyltransferases"/>
    <property type="match status" value="1"/>
</dbReference>
<evidence type="ECO:0000256" key="2">
    <source>
        <dbReference type="ARBA" id="ARBA00022801"/>
    </source>
</evidence>
<accession>A0A6A6VBT1</accession>
<feature type="compositionally biased region" description="Polar residues" evidence="5">
    <location>
        <begin position="1948"/>
        <end position="1961"/>
    </location>
</feature>